<reference evidence="2" key="1">
    <citation type="journal article" date="2023" name="Insect Mol. Biol.">
        <title>Genome sequencing provides insights into the evolution of gene families encoding plant cell wall-degrading enzymes in longhorned beetles.</title>
        <authorList>
            <person name="Shin N.R."/>
            <person name="Okamura Y."/>
            <person name="Kirsch R."/>
            <person name="Pauchet Y."/>
        </authorList>
    </citation>
    <scope>NUCLEOTIDE SEQUENCE</scope>
    <source>
        <strain evidence="2">AMC_N1</strain>
    </source>
</reference>
<dbReference type="AlphaFoldDB" id="A0AAV8YJT9"/>
<dbReference type="PROSITE" id="PS51029">
    <property type="entry name" value="MADF"/>
    <property type="match status" value="1"/>
</dbReference>
<dbReference type="PANTHER" id="PTHR12243:SF67">
    <property type="entry name" value="COREPRESSOR OF PANGOLIN, ISOFORM A-RELATED"/>
    <property type="match status" value="1"/>
</dbReference>
<name>A0AAV8YJT9_9CUCU</name>
<dbReference type="Gene3D" id="3.30.420.10">
    <property type="entry name" value="Ribonuclease H-like superfamily/Ribonuclease H"/>
    <property type="match status" value="1"/>
</dbReference>
<feature type="domain" description="MADF" evidence="1">
    <location>
        <begin position="88"/>
        <end position="160"/>
    </location>
</feature>
<comment type="caution">
    <text evidence="2">The sequence shown here is derived from an EMBL/GenBank/DDBJ whole genome shotgun (WGS) entry which is preliminary data.</text>
</comment>
<dbReference type="InterPro" id="IPR006578">
    <property type="entry name" value="MADF-dom"/>
</dbReference>
<sequence length="160" mass="18869">MHQPILLCLHYCIGTSTISPDLAPCDFFLFPKVKSALKGTRFESVEVVKAKATEVLNQLTEADFQHCFQQWKSHMERLMEWSEDKALQLINAYRQQNLLWDPRHKNHFEKNMKEDAWREISAEIGMSAEHCRKKMLSLLSGYRRERGQGEIQQRNCRTEK</sequence>
<dbReference type="Proteomes" id="UP001162162">
    <property type="component" value="Unassembled WGS sequence"/>
</dbReference>
<organism evidence="2 3">
    <name type="scientific">Aromia moschata</name>
    <dbReference type="NCBI Taxonomy" id="1265417"/>
    <lineage>
        <taxon>Eukaryota</taxon>
        <taxon>Metazoa</taxon>
        <taxon>Ecdysozoa</taxon>
        <taxon>Arthropoda</taxon>
        <taxon>Hexapoda</taxon>
        <taxon>Insecta</taxon>
        <taxon>Pterygota</taxon>
        <taxon>Neoptera</taxon>
        <taxon>Endopterygota</taxon>
        <taxon>Coleoptera</taxon>
        <taxon>Polyphaga</taxon>
        <taxon>Cucujiformia</taxon>
        <taxon>Chrysomeloidea</taxon>
        <taxon>Cerambycidae</taxon>
        <taxon>Cerambycinae</taxon>
        <taxon>Callichromatini</taxon>
        <taxon>Aromia</taxon>
    </lineage>
</organism>
<accession>A0AAV8YJT9</accession>
<proteinExistence type="predicted"/>
<protein>
    <recommendedName>
        <fullName evidence="1">MADF domain-containing protein</fullName>
    </recommendedName>
</protein>
<gene>
    <name evidence="2" type="ORF">NQ318_021608</name>
</gene>
<dbReference type="PANTHER" id="PTHR12243">
    <property type="entry name" value="MADF DOMAIN TRANSCRIPTION FACTOR"/>
    <property type="match status" value="1"/>
</dbReference>
<dbReference type="EMBL" id="JAPWTK010000089">
    <property type="protein sequence ID" value="KAJ8951164.1"/>
    <property type="molecule type" value="Genomic_DNA"/>
</dbReference>
<evidence type="ECO:0000259" key="1">
    <source>
        <dbReference type="PROSITE" id="PS51029"/>
    </source>
</evidence>
<dbReference type="GO" id="GO:0003676">
    <property type="term" value="F:nucleic acid binding"/>
    <property type="evidence" value="ECO:0007669"/>
    <property type="project" value="InterPro"/>
</dbReference>
<dbReference type="InterPro" id="IPR036397">
    <property type="entry name" value="RNaseH_sf"/>
</dbReference>
<evidence type="ECO:0000313" key="2">
    <source>
        <dbReference type="EMBL" id="KAJ8951164.1"/>
    </source>
</evidence>
<evidence type="ECO:0000313" key="3">
    <source>
        <dbReference type="Proteomes" id="UP001162162"/>
    </source>
</evidence>
<keyword evidence="3" id="KW-1185">Reference proteome</keyword>
<dbReference type="Pfam" id="PF10545">
    <property type="entry name" value="MADF_DNA_bdg"/>
    <property type="match status" value="1"/>
</dbReference>
<dbReference type="SMART" id="SM00595">
    <property type="entry name" value="MADF"/>
    <property type="match status" value="1"/>
</dbReference>
<dbReference type="InterPro" id="IPR039353">
    <property type="entry name" value="TF_Adf1"/>
</dbReference>